<comment type="caution">
    <text evidence="5">The sequence shown here is derived from an EMBL/GenBank/DDBJ whole genome shotgun (WGS) entry which is preliminary data.</text>
</comment>
<gene>
    <name evidence="5" type="ORF">FQ154_04835</name>
</gene>
<dbReference type="InterPro" id="IPR001296">
    <property type="entry name" value="Glyco_trans_1"/>
</dbReference>
<dbReference type="GO" id="GO:0016757">
    <property type="term" value="F:glycosyltransferase activity"/>
    <property type="evidence" value="ECO:0007669"/>
    <property type="project" value="UniProtKB-KW"/>
</dbReference>
<dbReference type="Gene3D" id="3.40.50.2000">
    <property type="entry name" value="Glycogen Phosphorylase B"/>
    <property type="match status" value="2"/>
</dbReference>
<dbReference type="PANTHER" id="PTHR12526:SF595">
    <property type="entry name" value="BLL5217 PROTEIN"/>
    <property type="match status" value="1"/>
</dbReference>
<reference evidence="5 6" key="1">
    <citation type="submission" date="2019-07" db="EMBL/GenBank/DDBJ databases">
        <title>Analysis of the biochemical properties, biological activity and biotechnological potential of siderophores and biosurfactants produced by Antarctic psychrotolerant bacteria.</title>
        <authorList>
            <person name="Styczynski M."/>
            <person name="Krucon T."/>
            <person name="Decewicz P."/>
            <person name="Dziewit L."/>
        </authorList>
    </citation>
    <scope>NUCLEOTIDE SEQUENCE [LARGE SCALE GENOMIC DNA]</scope>
    <source>
        <strain evidence="5 6">ANT_H27</strain>
    </source>
</reference>
<protein>
    <submittedName>
        <fullName evidence="5">Glycosyltransferase family 4 protein</fullName>
    </submittedName>
</protein>
<evidence type="ECO:0000256" key="2">
    <source>
        <dbReference type="ARBA" id="ARBA00022679"/>
    </source>
</evidence>
<dbReference type="AlphaFoldDB" id="A0A5B0EIQ2"/>
<proteinExistence type="predicted"/>
<evidence type="ECO:0000313" key="5">
    <source>
        <dbReference type="EMBL" id="KAA0978566.1"/>
    </source>
</evidence>
<dbReference type="PANTHER" id="PTHR12526">
    <property type="entry name" value="GLYCOSYLTRANSFERASE"/>
    <property type="match status" value="1"/>
</dbReference>
<evidence type="ECO:0000259" key="3">
    <source>
        <dbReference type="Pfam" id="PF00534"/>
    </source>
</evidence>
<dbReference type="RefSeq" id="WP_149618869.1">
    <property type="nucleotide sequence ID" value="NZ_VOBL01000004.1"/>
</dbReference>
<evidence type="ECO:0000256" key="1">
    <source>
        <dbReference type="ARBA" id="ARBA00022676"/>
    </source>
</evidence>
<keyword evidence="1" id="KW-0328">Glycosyltransferase</keyword>
<accession>A0A5B0EIQ2</accession>
<dbReference type="Proteomes" id="UP000323856">
    <property type="component" value="Unassembled WGS sequence"/>
</dbReference>
<keyword evidence="2 5" id="KW-0808">Transferase</keyword>
<dbReference type="EMBL" id="VOBL01000004">
    <property type="protein sequence ID" value="KAA0978566.1"/>
    <property type="molecule type" value="Genomic_DNA"/>
</dbReference>
<dbReference type="InterPro" id="IPR028098">
    <property type="entry name" value="Glyco_trans_4-like_N"/>
</dbReference>
<feature type="domain" description="Glycosyl transferase family 1" evidence="3">
    <location>
        <begin position="170"/>
        <end position="294"/>
    </location>
</feature>
<name>A0A5B0EIQ2_9MICC</name>
<sequence>MRIGIIAPPWLTVPPVAYGGTEAVIDVLARGLAALGHEVLLAAAAGSSCPVPQVPGTLGPDPGHVGRVQDELRHVLGAYGQLEQMDLIHDHTMAGPLLQAAAGGPPVVSTAHNRMDAHTLPVYRGISARARLLAVSHHQARTATGAAVAGVIHHGIDAAGIPVGTGSGGYACFLGRMHHNKGVLTAIRVARRAGVPLLIAAKMQSAGEHAYFREVIEPELGAGIEYVGEVGQEEKYLLLGGALALLNPIQWSEPFGMVMIEAMATGTPVVSTSRGSAPEIVQDGATGFIRDTTTGLAAALGQCSTLDRAAARRSTETRFSAERMVREHVDMYQRSLGDRPAPDIVPAQAGTP</sequence>
<organism evidence="5 6">
    <name type="scientific">Paeniglutamicibacter gangotriensis</name>
    <dbReference type="NCBI Taxonomy" id="254787"/>
    <lineage>
        <taxon>Bacteria</taxon>
        <taxon>Bacillati</taxon>
        <taxon>Actinomycetota</taxon>
        <taxon>Actinomycetes</taxon>
        <taxon>Micrococcales</taxon>
        <taxon>Micrococcaceae</taxon>
        <taxon>Paeniglutamicibacter</taxon>
    </lineage>
</organism>
<evidence type="ECO:0000313" key="6">
    <source>
        <dbReference type="Proteomes" id="UP000323856"/>
    </source>
</evidence>
<dbReference type="SUPFAM" id="SSF53756">
    <property type="entry name" value="UDP-Glycosyltransferase/glycogen phosphorylase"/>
    <property type="match status" value="1"/>
</dbReference>
<dbReference type="Pfam" id="PF13439">
    <property type="entry name" value="Glyco_transf_4"/>
    <property type="match status" value="1"/>
</dbReference>
<dbReference type="Pfam" id="PF00534">
    <property type="entry name" value="Glycos_transf_1"/>
    <property type="match status" value="1"/>
</dbReference>
<dbReference type="OrthoDB" id="9809227at2"/>
<feature type="domain" description="Glycosyltransferase subfamily 4-like N-terminal" evidence="4">
    <location>
        <begin position="18"/>
        <end position="158"/>
    </location>
</feature>
<dbReference type="CDD" id="cd03802">
    <property type="entry name" value="GT4_AviGT4-like"/>
    <property type="match status" value="1"/>
</dbReference>
<evidence type="ECO:0000259" key="4">
    <source>
        <dbReference type="Pfam" id="PF13439"/>
    </source>
</evidence>